<dbReference type="EMBL" id="JACIED010000002">
    <property type="protein sequence ID" value="MBB4007877.1"/>
    <property type="molecule type" value="Genomic_DNA"/>
</dbReference>
<dbReference type="InterPro" id="IPR018637">
    <property type="entry name" value="DUF2059"/>
</dbReference>
<dbReference type="AlphaFoldDB" id="A0A1Q9A0W8"/>
<dbReference type="STRING" id="887144.BJF91_08690"/>
<evidence type="ECO:0000313" key="4">
    <source>
        <dbReference type="EMBL" id="MBB4007877.1"/>
    </source>
</evidence>
<feature type="region of interest" description="Disordered" evidence="1">
    <location>
        <begin position="176"/>
        <end position="199"/>
    </location>
</feature>
<evidence type="ECO:0000313" key="5">
    <source>
        <dbReference type="EMBL" id="OLP48205.1"/>
    </source>
</evidence>
<proteinExistence type="predicted"/>
<feature type="domain" description="DUF2059" evidence="3">
    <location>
        <begin position="100"/>
        <end position="157"/>
    </location>
</feature>
<dbReference type="EMBL" id="MKIN01000024">
    <property type="protein sequence ID" value="OLP48205.1"/>
    <property type="molecule type" value="Genomic_DNA"/>
</dbReference>
<sequence length="199" mass="20834">MSKFQAIGRLRFGRLTAGAVIAASLLAGASAQAQDVTEAQINVARQAITALGVTNVFDNILPNVAARLKVQLIQAYPNLEDQIDKTVDQQAIALAARRGDLEKEAATVYAKSFTQDELKQIAAFFSSPAGQKLIKDQPVANRELGKSADIWAAGVARDLEKNTNDALVKTAGAQLKAQMPAADPAPAPAAPAPAPAPKP</sequence>
<keyword evidence="6" id="KW-1185">Reference proteome</keyword>
<feature type="signal peptide" evidence="2">
    <location>
        <begin position="1"/>
        <end position="33"/>
    </location>
</feature>
<comment type="caution">
    <text evidence="5">The sequence shown here is derived from an EMBL/GenBank/DDBJ whole genome shotgun (WGS) entry which is preliminary data.</text>
</comment>
<protein>
    <recommendedName>
        <fullName evidence="3">DUF2059 domain-containing protein</fullName>
    </recommendedName>
</protein>
<reference evidence="5 6" key="1">
    <citation type="submission" date="2016-09" db="EMBL/GenBank/DDBJ databases">
        <title>Rhizobium oryziradicis sp. nov., isolated from the root of rice.</title>
        <authorList>
            <person name="Zhao J."/>
            <person name="Zhang X."/>
        </authorList>
    </citation>
    <scope>NUCLEOTIDE SEQUENCE [LARGE SCALE GENOMIC DNA]</scope>
    <source>
        <strain evidence="5 6">14971</strain>
    </source>
</reference>
<evidence type="ECO:0000256" key="2">
    <source>
        <dbReference type="SAM" id="SignalP"/>
    </source>
</evidence>
<evidence type="ECO:0000259" key="3">
    <source>
        <dbReference type="Pfam" id="PF09832"/>
    </source>
</evidence>
<dbReference type="Proteomes" id="UP000544107">
    <property type="component" value="Unassembled WGS sequence"/>
</dbReference>
<keyword evidence="2" id="KW-0732">Signal</keyword>
<evidence type="ECO:0000256" key="1">
    <source>
        <dbReference type="SAM" id="MobiDB-lite"/>
    </source>
</evidence>
<dbReference type="Proteomes" id="UP000185598">
    <property type="component" value="Unassembled WGS sequence"/>
</dbReference>
<reference evidence="4 7" key="2">
    <citation type="submission" date="2020-08" db="EMBL/GenBank/DDBJ databases">
        <title>Genomic Encyclopedia of Type Strains, Phase IV (KMG-IV): sequencing the most valuable type-strain genomes for metagenomic binning, comparative biology and taxonomic classification.</title>
        <authorList>
            <person name="Goeker M."/>
        </authorList>
    </citation>
    <scope>NUCLEOTIDE SEQUENCE [LARGE SCALE GENOMIC DNA]</scope>
    <source>
        <strain evidence="4 7">DSM 100021</strain>
    </source>
</reference>
<accession>A0A1Q9A0W8</accession>
<dbReference type="Pfam" id="PF09832">
    <property type="entry name" value="DUF2059"/>
    <property type="match status" value="1"/>
</dbReference>
<feature type="chain" id="PRO_5044564232" description="DUF2059 domain-containing protein" evidence="2">
    <location>
        <begin position="34"/>
        <end position="199"/>
    </location>
</feature>
<feature type="compositionally biased region" description="Pro residues" evidence="1">
    <location>
        <begin position="183"/>
        <end position="199"/>
    </location>
</feature>
<gene>
    <name evidence="5" type="ORF">BJF91_08690</name>
    <name evidence="4" type="ORF">GGQ71_002140</name>
</gene>
<dbReference type="RefSeq" id="WP_075616260.1">
    <property type="nucleotide sequence ID" value="NZ_JACIED010000002.1"/>
</dbReference>
<dbReference type="OrthoDB" id="5510290at2"/>
<organism evidence="5 6">
    <name type="scientific">Allorhizobium taibaishanense</name>
    <dbReference type="NCBI Taxonomy" id="887144"/>
    <lineage>
        <taxon>Bacteria</taxon>
        <taxon>Pseudomonadati</taxon>
        <taxon>Pseudomonadota</taxon>
        <taxon>Alphaproteobacteria</taxon>
        <taxon>Hyphomicrobiales</taxon>
        <taxon>Rhizobiaceae</taxon>
        <taxon>Rhizobium/Agrobacterium group</taxon>
        <taxon>Allorhizobium</taxon>
    </lineage>
</organism>
<name>A0A1Q9A0W8_9HYPH</name>
<evidence type="ECO:0000313" key="7">
    <source>
        <dbReference type="Proteomes" id="UP000544107"/>
    </source>
</evidence>
<evidence type="ECO:0000313" key="6">
    <source>
        <dbReference type="Proteomes" id="UP000185598"/>
    </source>
</evidence>